<keyword evidence="3" id="KW-1185">Reference proteome</keyword>
<dbReference type="AlphaFoldDB" id="A0A1X0NMB8"/>
<dbReference type="Proteomes" id="UP000192257">
    <property type="component" value="Unassembled WGS sequence"/>
</dbReference>
<feature type="region of interest" description="Disordered" evidence="1">
    <location>
        <begin position="1"/>
        <end position="107"/>
    </location>
</feature>
<evidence type="ECO:0000313" key="3">
    <source>
        <dbReference type="Proteomes" id="UP000192257"/>
    </source>
</evidence>
<dbReference type="RefSeq" id="XP_028879355.1">
    <property type="nucleotide sequence ID" value="XM_029029334.1"/>
</dbReference>
<organism evidence="2 3">
    <name type="scientific">Trypanosoma theileri</name>
    <dbReference type="NCBI Taxonomy" id="67003"/>
    <lineage>
        <taxon>Eukaryota</taxon>
        <taxon>Discoba</taxon>
        <taxon>Euglenozoa</taxon>
        <taxon>Kinetoplastea</taxon>
        <taxon>Metakinetoplastina</taxon>
        <taxon>Trypanosomatida</taxon>
        <taxon>Trypanosomatidae</taxon>
        <taxon>Trypanosoma</taxon>
    </lineage>
</organism>
<feature type="compositionally biased region" description="Polar residues" evidence="1">
    <location>
        <begin position="506"/>
        <end position="517"/>
    </location>
</feature>
<comment type="caution">
    <text evidence="2">The sequence shown here is derived from an EMBL/GenBank/DDBJ whole genome shotgun (WGS) entry which is preliminary data.</text>
</comment>
<dbReference type="EMBL" id="NBCO01000036">
    <property type="protein sequence ID" value="ORC85289.1"/>
    <property type="molecule type" value="Genomic_DNA"/>
</dbReference>
<feature type="compositionally biased region" description="Basic and acidic residues" evidence="1">
    <location>
        <begin position="361"/>
        <end position="371"/>
    </location>
</feature>
<protein>
    <submittedName>
        <fullName evidence="2">Uncharacterized protein</fullName>
    </submittedName>
</protein>
<name>A0A1X0NMB8_9TRYP</name>
<reference evidence="2 3" key="1">
    <citation type="submission" date="2017-03" db="EMBL/GenBank/DDBJ databases">
        <title>An alternative strategy for trypanosome survival in the mammalian bloodstream revealed through genome and transcriptome analysis of the ubiquitous bovine parasite Trypanosoma (Megatrypanum) theileri.</title>
        <authorList>
            <person name="Kelly S."/>
            <person name="Ivens A."/>
            <person name="Mott A."/>
            <person name="O'Neill E."/>
            <person name="Emms D."/>
            <person name="Macleod O."/>
            <person name="Voorheis P."/>
            <person name="Matthews J."/>
            <person name="Matthews K."/>
            <person name="Carrington M."/>
        </authorList>
    </citation>
    <scope>NUCLEOTIDE SEQUENCE [LARGE SCALE GENOMIC DNA]</scope>
    <source>
        <strain evidence="2">Edinburgh</strain>
    </source>
</reference>
<feature type="region of interest" description="Disordered" evidence="1">
    <location>
        <begin position="216"/>
        <end position="246"/>
    </location>
</feature>
<evidence type="ECO:0000256" key="1">
    <source>
        <dbReference type="SAM" id="MobiDB-lite"/>
    </source>
</evidence>
<feature type="compositionally biased region" description="Pro residues" evidence="1">
    <location>
        <begin position="79"/>
        <end position="92"/>
    </location>
</feature>
<dbReference type="OrthoDB" id="10518677at2759"/>
<dbReference type="GeneID" id="39989114"/>
<proteinExistence type="predicted"/>
<sequence>MGCGNSTVRKGRDDINGANDGKKKGKEKTKKRGDGEEDFSPIVYETNDIPYPIQETELLNERTVSVSSTIGDAAAATASPPPPPPPSPPLPVRTPMESKSKPASKTPDDLLAYVSSTTLDDTPKNVILRAIEGSETFVPNIPPVPILQAIEYHETRRISTPRAAPIYGEELRGTIISTGSRVPLKAVEVHATRRHPISPPPSLRAIEIYEPIRQDSQLETLSGNSKGCKSNRSKRSSRSLTPPPPLRAVEVCGRKTPKSVGSGEYLQAVESYRLKGNPDGAFNSLTSSSSKPFVVAAAELFHSDMGTITPFDQSSLSGLISSFGEVPLDRVFYSGTPSVEEKPTLTPLKREQLPLPTQQQRQEKRQEKQQQQERLPVYTNEEICPPRPRSRQRKSASEKSRNTNTPKSLKEDLDKSPSPASPVPESSTSPRIIYLPYEIPANGKSPVRRTPSPYPKACETPPDQKMNPTPPEKEEHIQRSQRLPSKSQERPPIFSSKTYMAAPRPNRTSESTPQTEPITEPREVPMGRFPVQRTSTAPQESVPSINISDGLESSTDFLRKAALANSTGWETLRQLRLVLQIRETEAEAKEGHV</sequence>
<feature type="compositionally biased region" description="Basic and acidic residues" evidence="1">
    <location>
        <begin position="339"/>
        <end position="352"/>
    </location>
</feature>
<evidence type="ECO:0000313" key="2">
    <source>
        <dbReference type="EMBL" id="ORC85289.1"/>
    </source>
</evidence>
<feature type="compositionally biased region" description="Polar residues" evidence="1">
    <location>
        <begin position="532"/>
        <end position="546"/>
    </location>
</feature>
<feature type="region of interest" description="Disordered" evidence="1">
    <location>
        <begin position="337"/>
        <end position="546"/>
    </location>
</feature>
<gene>
    <name evidence="2" type="ORF">TM35_000361490</name>
</gene>
<accession>A0A1X0NMB8</accession>
<dbReference type="VEuPathDB" id="TriTrypDB:TM35_000361490"/>